<evidence type="ECO:0000313" key="4">
    <source>
        <dbReference type="EMBL" id="MDR5897384.1"/>
    </source>
</evidence>
<sequence length="173" mass="18869">MRHIPAIKVVAFLLGVLLAAPLPAQTVYRVVDEQGRVTFTDNPASGGDEVEVTPLPSVSSSRAAPKASAQAPQRRAPGRPFMPYDRFMIETPRDNTRLANPTTAVELSVSPRLRDDHQVRLRVNGEISQSALHSEAFWLANLPAGTHQLQAELLDSQGHVRHQTPPVHITVAP</sequence>
<evidence type="ECO:0000256" key="1">
    <source>
        <dbReference type="SAM" id="MobiDB-lite"/>
    </source>
</evidence>
<feature type="domain" description="DUF4124" evidence="3">
    <location>
        <begin position="16"/>
        <end position="65"/>
    </location>
</feature>
<protein>
    <submittedName>
        <fullName evidence="4">DUF4124 domain-containing protein</fullName>
    </submittedName>
</protein>
<comment type="caution">
    <text evidence="4">The sequence shown here is derived from an EMBL/GenBank/DDBJ whole genome shotgun (WGS) entry which is preliminary data.</text>
</comment>
<evidence type="ECO:0000313" key="5">
    <source>
        <dbReference type="Proteomes" id="UP001254564"/>
    </source>
</evidence>
<feature type="chain" id="PRO_5045803210" evidence="2">
    <location>
        <begin position="25"/>
        <end position="173"/>
    </location>
</feature>
<keyword evidence="2" id="KW-0732">Signal</keyword>
<organism evidence="4 5">
    <name type="scientific">Vreelandella vilamensis</name>
    <dbReference type="NCBI Taxonomy" id="531309"/>
    <lineage>
        <taxon>Bacteria</taxon>
        <taxon>Pseudomonadati</taxon>
        <taxon>Pseudomonadota</taxon>
        <taxon>Gammaproteobacteria</taxon>
        <taxon>Oceanospirillales</taxon>
        <taxon>Halomonadaceae</taxon>
        <taxon>Vreelandella</taxon>
    </lineage>
</organism>
<accession>A0ABU1GZH6</accession>
<feature type="region of interest" description="Disordered" evidence="1">
    <location>
        <begin position="39"/>
        <end position="82"/>
    </location>
</feature>
<proteinExistence type="predicted"/>
<dbReference type="InterPro" id="IPR025392">
    <property type="entry name" value="DUF4124"/>
</dbReference>
<keyword evidence="5" id="KW-1185">Reference proteome</keyword>
<dbReference type="InterPro" id="IPR013783">
    <property type="entry name" value="Ig-like_fold"/>
</dbReference>
<evidence type="ECO:0000259" key="3">
    <source>
        <dbReference type="Pfam" id="PF13511"/>
    </source>
</evidence>
<reference evidence="4 5" key="1">
    <citation type="submission" date="2023-04" db="EMBL/GenBank/DDBJ databases">
        <title>A long-awaited taxogenomic arrangement of the family Halomonadaceae.</title>
        <authorList>
            <person name="De La Haba R."/>
            <person name="Chuvochina M."/>
            <person name="Wittouck S."/>
            <person name="Arahal D.R."/>
            <person name="Sanchez-Porro C."/>
            <person name="Hugenholtz P."/>
            <person name="Ventosa A."/>
        </authorList>
    </citation>
    <scope>NUCLEOTIDE SEQUENCE [LARGE SCALE GENOMIC DNA]</scope>
    <source>
        <strain evidence="4 5">DSM 21020</strain>
    </source>
</reference>
<name>A0ABU1GZH6_9GAMM</name>
<gene>
    <name evidence="4" type="ORF">QC823_00025</name>
</gene>
<dbReference type="Proteomes" id="UP001254564">
    <property type="component" value="Unassembled WGS sequence"/>
</dbReference>
<evidence type="ECO:0000256" key="2">
    <source>
        <dbReference type="SAM" id="SignalP"/>
    </source>
</evidence>
<dbReference type="EMBL" id="JARWAN010000001">
    <property type="protein sequence ID" value="MDR5897384.1"/>
    <property type="molecule type" value="Genomic_DNA"/>
</dbReference>
<dbReference type="RefSeq" id="WP_309654312.1">
    <property type="nucleotide sequence ID" value="NZ_JARWAN010000001.1"/>
</dbReference>
<dbReference type="Gene3D" id="2.60.40.10">
    <property type="entry name" value="Immunoglobulins"/>
    <property type="match status" value="1"/>
</dbReference>
<feature type="signal peptide" evidence="2">
    <location>
        <begin position="1"/>
        <end position="24"/>
    </location>
</feature>
<dbReference type="Pfam" id="PF13511">
    <property type="entry name" value="DUF4124"/>
    <property type="match status" value="1"/>
</dbReference>